<dbReference type="SUPFAM" id="SSF109797">
    <property type="entry name" value="Bacteriocin immunity protein-like"/>
    <property type="match status" value="1"/>
</dbReference>
<evidence type="ECO:0000313" key="2">
    <source>
        <dbReference type="EMBL" id="MBO1308429.1"/>
    </source>
</evidence>
<dbReference type="InterPro" id="IPR023130">
    <property type="entry name" value="Ta0600-like_sf"/>
</dbReference>
<sequence>MKQAEKAKQMMDQISTAYSDTTVKTRPQLQEILLENAALLEKHGQYQLVASKLCKSISWYYLTHQQDFPKAIGILYNQLKGEAVKYDGVAVTTLMMPLWF</sequence>
<protein>
    <submittedName>
        <fullName evidence="2">Bacteriocin immunity protein</fullName>
    </submittedName>
</protein>
<keyword evidence="1" id="KW-0079">Bacteriocin immunity</keyword>
<dbReference type="InterPro" id="IPR015046">
    <property type="entry name" value="LciA_Immunity-like"/>
</dbReference>
<organism evidence="2 3">
    <name type="scientific">Candidatus Enterococcus moelleringii</name>
    <dbReference type="NCBI Taxonomy" id="2815325"/>
    <lineage>
        <taxon>Bacteria</taxon>
        <taxon>Bacillati</taxon>
        <taxon>Bacillota</taxon>
        <taxon>Bacilli</taxon>
        <taxon>Lactobacillales</taxon>
        <taxon>Enterococcaceae</taxon>
        <taxon>Enterococcus</taxon>
    </lineage>
</organism>
<accession>A0ABS3LFK7</accession>
<comment type="caution">
    <text evidence="2">The sequence shown here is derived from an EMBL/GenBank/DDBJ whole genome shotgun (WGS) entry which is preliminary data.</text>
</comment>
<dbReference type="Proteomes" id="UP000664601">
    <property type="component" value="Unassembled WGS sequence"/>
</dbReference>
<dbReference type="Gene3D" id="1.20.1440.50">
    <property type="entry name" value="Ta0600-like"/>
    <property type="match status" value="1"/>
</dbReference>
<gene>
    <name evidence="2" type="ORF">JZO70_19805</name>
</gene>
<dbReference type="Pfam" id="PF08951">
    <property type="entry name" value="EntA_Immun"/>
    <property type="match status" value="1"/>
</dbReference>
<keyword evidence="3" id="KW-1185">Reference proteome</keyword>
<dbReference type="RefSeq" id="WP_207675424.1">
    <property type="nucleotide sequence ID" value="NZ_JAFREM010000033.1"/>
</dbReference>
<proteinExistence type="predicted"/>
<dbReference type="EMBL" id="JAFREM010000033">
    <property type="protein sequence ID" value="MBO1308429.1"/>
    <property type="molecule type" value="Genomic_DNA"/>
</dbReference>
<name>A0ABS3LFK7_9ENTE</name>
<evidence type="ECO:0000313" key="3">
    <source>
        <dbReference type="Proteomes" id="UP000664601"/>
    </source>
</evidence>
<evidence type="ECO:0000256" key="1">
    <source>
        <dbReference type="ARBA" id="ARBA00023025"/>
    </source>
</evidence>
<reference evidence="2 3" key="1">
    <citation type="submission" date="2021-03" db="EMBL/GenBank/DDBJ databases">
        <title>Enterococcal diversity collection.</title>
        <authorList>
            <person name="Gilmore M.S."/>
            <person name="Schwartzman J."/>
            <person name="Van Tyne D."/>
            <person name="Martin M."/>
            <person name="Earl A.M."/>
            <person name="Manson A.L."/>
            <person name="Straub T."/>
            <person name="Salamzade R."/>
            <person name="Saavedra J."/>
            <person name="Lebreton F."/>
            <person name="Prichula J."/>
            <person name="Schaufler K."/>
            <person name="Gaca A."/>
            <person name="Sgardioli B."/>
            <person name="Wagenaar J."/>
            <person name="Strong T."/>
        </authorList>
    </citation>
    <scope>NUCLEOTIDE SEQUENCE [LARGE SCALE GENOMIC DNA]</scope>
    <source>
        <strain evidence="2 3">669A</strain>
    </source>
</reference>